<dbReference type="Gene3D" id="3.60.10.10">
    <property type="entry name" value="Endonuclease/exonuclease/phosphatase"/>
    <property type="match status" value="1"/>
</dbReference>
<keyword evidence="2" id="KW-1185">Reference proteome</keyword>
<protein>
    <submittedName>
        <fullName evidence="3">Uncharacterized protein LOC127747682</fullName>
    </submittedName>
</protein>
<dbReference type="GeneID" id="127747682"/>
<sequence length="227" mass="26851">MEEAQGYAGGIWIGWNRSDINITVLESNNQYIHTKIETNSRDSWFLTTVYGTSQPPVRRLLWPILERIANNMILPWLLTGDFNKIKEDSEKKGGSPIDQKAYKSFNSWINRCGLIDLEFVGSRFTWRGPIWNGFDRVFKRLDRALSNPPWRTKFHEALVKILPRTNFDYYPLSITNEGNPSNKDRRPFRFEMMWTMQLDFKPLVEHNWKAEKRLPKNLNNLKEKLVN</sequence>
<gene>
    <name evidence="3" type="primary">LOC127747682</name>
</gene>
<evidence type="ECO:0000259" key="1">
    <source>
        <dbReference type="Pfam" id="PF03372"/>
    </source>
</evidence>
<dbReference type="KEGG" id="adu:127747682"/>
<dbReference type="InterPro" id="IPR005135">
    <property type="entry name" value="Endo/exonuclease/phosphatase"/>
</dbReference>
<reference evidence="2" key="1">
    <citation type="journal article" date="2016" name="Nat. Genet.">
        <title>The genome sequences of Arachis duranensis and Arachis ipaensis, the diploid ancestors of cultivated peanut.</title>
        <authorList>
            <person name="Bertioli D.J."/>
            <person name="Cannon S.B."/>
            <person name="Froenicke L."/>
            <person name="Huang G."/>
            <person name="Farmer A.D."/>
            <person name="Cannon E.K."/>
            <person name="Liu X."/>
            <person name="Gao D."/>
            <person name="Clevenger J."/>
            <person name="Dash S."/>
            <person name="Ren L."/>
            <person name="Moretzsohn M.C."/>
            <person name="Shirasawa K."/>
            <person name="Huang W."/>
            <person name="Vidigal B."/>
            <person name="Abernathy B."/>
            <person name="Chu Y."/>
            <person name="Niederhuth C.E."/>
            <person name="Umale P."/>
            <person name="Araujo A.C."/>
            <person name="Kozik A."/>
            <person name="Kim K.D."/>
            <person name="Burow M.D."/>
            <person name="Varshney R.K."/>
            <person name="Wang X."/>
            <person name="Zhang X."/>
            <person name="Barkley N."/>
            <person name="Guimaraes P.M."/>
            <person name="Isobe S."/>
            <person name="Guo B."/>
            <person name="Liao B."/>
            <person name="Stalker H.T."/>
            <person name="Schmitz R.J."/>
            <person name="Scheffler B.E."/>
            <person name="Leal-Bertioli S.C."/>
            <person name="Xun X."/>
            <person name="Jackson S.A."/>
            <person name="Michelmore R."/>
            <person name="Ozias-Akins P."/>
        </authorList>
    </citation>
    <scope>NUCLEOTIDE SEQUENCE [LARGE SCALE GENOMIC DNA]</scope>
    <source>
        <strain evidence="2">cv. V14167</strain>
    </source>
</reference>
<name>A0A9C6TJM3_ARADU</name>
<organism evidence="2 3">
    <name type="scientific">Arachis duranensis</name>
    <name type="common">Wild peanut</name>
    <dbReference type="NCBI Taxonomy" id="130453"/>
    <lineage>
        <taxon>Eukaryota</taxon>
        <taxon>Viridiplantae</taxon>
        <taxon>Streptophyta</taxon>
        <taxon>Embryophyta</taxon>
        <taxon>Tracheophyta</taxon>
        <taxon>Spermatophyta</taxon>
        <taxon>Magnoliopsida</taxon>
        <taxon>eudicotyledons</taxon>
        <taxon>Gunneridae</taxon>
        <taxon>Pentapetalae</taxon>
        <taxon>rosids</taxon>
        <taxon>fabids</taxon>
        <taxon>Fabales</taxon>
        <taxon>Fabaceae</taxon>
        <taxon>Papilionoideae</taxon>
        <taxon>50 kb inversion clade</taxon>
        <taxon>dalbergioids sensu lato</taxon>
        <taxon>Dalbergieae</taxon>
        <taxon>Pterocarpus clade</taxon>
        <taxon>Arachis</taxon>
    </lineage>
</organism>
<dbReference type="SUPFAM" id="SSF56219">
    <property type="entry name" value="DNase I-like"/>
    <property type="match status" value="1"/>
</dbReference>
<dbReference type="AlphaFoldDB" id="A0A9C6TJM3"/>
<dbReference type="InterPro" id="IPR036691">
    <property type="entry name" value="Endo/exonu/phosph_ase_sf"/>
</dbReference>
<accession>A0A9C6TJM3</accession>
<dbReference type="PANTHER" id="PTHR33710:SF71">
    <property type="entry name" value="ENDONUCLEASE_EXONUCLEASE_PHOSPHATASE DOMAIN-CONTAINING PROTEIN"/>
    <property type="match status" value="1"/>
</dbReference>
<dbReference type="RefSeq" id="XP_052117791.1">
    <property type="nucleotide sequence ID" value="XM_052261831.1"/>
</dbReference>
<dbReference type="GO" id="GO:0003824">
    <property type="term" value="F:catalytic activity"/>
    <property type="evidence" value="ECO:0007669"/>
    <property type="project" value="InterPro"/>
</dbReference>
<proteinExistence type="predicted"/>
<dbReference type="PANTHER" id="PTHR33710">
    <property type="entry name" value="BNAC02G09200D PROTEIN"/>
    <property type="match status" value="1"/>
</dbReference>
<dbReference type="Proteomes" id="UP000515211">
    <property type="component" value="Chromosome 5"/>
</dbReference>
<dbReference type="Pfam" id="PF03372">
    <property type="entry name" value="Exo_endo_phos"/>
    <property type="match status" value="1"/>
</dbReference>
<feature type="domain" description="Endonuclease/exonuclease/phosphatase" evidence="1">
    <location>
        <begin position="30"/>
        <end position="158"/>
    </location>
</feature>
<evidence type="ECO:0000313" key="3">
    <source>
        <dbReference type="RefSeq" id="XP_052117791.1"/>
    </source>
</evidence>
<reference evidence="3" key="2">
    <citation type="submission" date="2025-08" db="UniProtKB">
        <authorList>
            <consortium name="RefSeq"/>
        </authorList>
    </citation>
    <scope>IDENTIFICATION</scope>
    <source>
        <tissue evidence="3">Whole plant</tissue>
    </source>
</reference>
<evidence type="ECO:0000313" key="2">
    <source>
        <dbReference type="Proteomes" id="UP000515211"/>
    </source>
</evidence>